<reference evidence="1 2" key="1">
    <citation type="journal article" date="2014" name="PLoS ONE">
        <title>The first complete genome sequence of the class fimbriimonadia in the phylum armatimonadetes.</title>
        <authorList>
            <person name="Hu Z.Y."/>
            <person name="Wang Y.Z."/>
            <person name="Im W.T."/>
            <person name="Wang S.Y."/>
            <person name="Zhao G.P."/>
            <person name="Zheng H.J."/>
            <person name="Quan Z.X."/>
        </authorList>
    </citation>
    <scope>NUCLEOTIDE SEQUENCE [LARGE SCALE GENOMIC DNA]</scope>
    <source>
        <strain evidence="1">Gsoil 348</strain>
    </source>
</reference>
<accession>A0A068NM13</accession>
<proteinExistence type="predicted"/>
<sequence length="325" mass="34964">MALGLLATVGGAYACSGVGPPGQPVVFGDQTNIVIWDEAHHTEHFIRNAKFRSGADDFGFIAPTPAKPELSQASSRAFNTLAALAPVVVYSRGFGGGGGMADRTKSAEVQVIQEADVSGYHATTLKCPDAHAINDWMNQHGYISTPEVEKWAERYCSRGWYLTAFKVVDKSKLMASTGTVRMSFRTNKPFNPFYVPATNIPINGGGTLRVYFVSVGNYDALIGHSETWQTPQWTSAVPEASAALLAKQAELPFASVPDNCQVEAFVDNNFPRPAADDIYFVKRPTEASSSKLIGLPGRQIPTTAAMSLLVSLGVFAVARRRRSAG</sequence>
<protein>
    <recommendedName>
        <fullName evidence="3">DUF2330 domain-containing protein</fullName>
    </recommendedName>
</protein>
<evidence type="ECO:0000313" key="2">
    <source>
        <dbReference type="Proteomes" id="UP000027982"/>
    </source>
</evidence>
<gene>
    <name evidence="1" type="ORF">OP10G_1200</name>
</gene>
<keyword evidence="2" id="KW-1185">Reference proteome</keyword>
<dbReference type="eggNOG" id="COG4402">
    <property type="taxonomic scope" value="Bacteria"/>
</dbReference>
<dbReference type="EMBL" id="CP007139">
    <property type="protein sequence ID" value="AIE84568.1"/>
    <property type="molecule type" value="Genomic_DNA"/>
</dbReference>
<dbReference type="Pfam" id="PF10092">
    <property type="entry name" value="DUF2330"/>
    <property type="match status" value="1"/>
</dbReference>
<dbReference type="HOGENOM" id="CLU_854561_0_0_0"/>
<dbReference type="InterPro" id="IPR019283">
    <property type="entry name" value="DUF2330"/>
</dbReference>
<evidence type="ECO:0008006" key="3">
    <source>
        <dbReference type="Google" id="ProtNLM"/>
    </source>
</evidence>
<dbReference type="RefSeq" id="WP_158409150.1">
    <property type="nucleotide sequence ID" value="NZ_CP007139.1"/>
</dbReference>
<dbReference type="KEGG" id="fgi:OP10G_1200"/>
<dbReference type="AlphaFoldDB" id="A0A068NM13"/>
<organism evidence="1 2">
    <name type="scientific">Fimbriimonas ginsengisoli Gsoil 348</name>
    <dbReference type="NCBI Taxonomy" id="661478"/>
    <lineage>
        <taxon>Bacteria</taxon>
        <taxon>Bacillati</taxon>
        <taxon>Armatimonadota</taxon>
        <taxon>Fimbriimonadia</taxon>
        <taxon>Fimbriimonadales</taxon>
        <taxon>Fimbriimonadaceae</taxon>
        <taxon>Fimbriimonas</taxon>
    </lineage>
</organism>
<dbReference type="OrthoDB" id="275368at2"/>
<evidence type="ECO:0000313" key="1">
    <source>
        <dbReference type="EMBL" id="AIE84568.1"/>
    </source>
</evidence>
<name>A0A068NM13_FIMGI</name>
<dbReference type="Proteomes" id="UP000027982">
    <property type="component" value="Chromosome"/>
</dbReference>